<dbReference type="PROSITE" id="PS51192">
    <property type="entry name" value="HELICASE_ATP_BIND_1"/>
    <property type="match status" value="1"/>
</dbReference>
<evidence type="ECO:0000313" key="11">
    <source>
        <dbReference type="Proteomes" id="UP000444980"/>
    </source>
</evidence>
<evidence type="ECO:0000256" key="7">
    <source>
        <dbReference type="ARBA" id="ARBA00023204"/>
    </source>
</evidence>
<keyword evidence="3" id="KW-0378">Hydrolase</keyword>
<evidence type="ECO:0000256" key="5">
    <source>
        <dbReference type="ARBA" id="ARBA00022840"/>
    </source>
</evidence>
<evidence type="ECO:0000256" key="2">
    <source>
        <dbReference type="ARBA" id="ARBA00022763"/>
    </source>
</evidence>
<dbReference type="InterPro" id="IPR011545">
    <property type="entry name" value="DEAD/DEAH_box_helicase_dom"/>
</dbReference>
<dbReference type="PANTHER" id="PTHR47964:SF1">
    <property type="entry name" value="ATP-DEPENDENT DNA HELICASE HOMOLOG RECG, CHLOROPLASTIC"/>
    <property type="match status" value="1"/>
</dbReference>
<dbReference type="InterPro" id="IPR012340">
    <property type="entry name" value="NA-bd_OB-fold"/>
</dbReference>
<evidence type="ECO:0000256" key="1">
    <source>
        <dbReference type="ARBA" id="ARBA00022741"/>
    </source>
</evidence>
<evidence type="ECO:0000259" key="9">
    <source>
        <dbReference type="PROSITE" id="PS51194"/>
    </source>
</evidence>
<reference evidence="11" key="1">
    <citation type="submission" date="2019-06" db="EMBL/GenBank/DDBJ databases">
        <title>Gordonia isolated from sludge of a wastewater treatment plant.</title>
        <authorList>
            <person name="Tamura T."/>
            <person name="Aoyama K."/>
            <person name="Kang Y."/>
            <person name="Saito S."/>
            <person name="Akiyama N."/>
            <person name="Yazawa K."/>
            <person name="Gonoi T."/>
            <person name="Mikami Y."/>
        </authorList>
    </citation>
    <scope>NUCLEOTIDE SEQUENCE [LARGE SCALE GENOMIC DNA]</scope>
    <source>
        <strain evidence="11">NBRC 107697</strain>
    </source>
</reference>
<dbReference type="EMBL" id="BJOU01000002">
    <property type="protein sequence ID" value="GED98420.1"/>
    <property type="molecule type" value="Genomic_DNA"/>
</dbReference>
<dbReference type="GO" id="GO:0003677">
    <property type="term" value="F:DNA binding"/>
    <property type="evidence" value="ECO:0007669"/>
    <property type="project" value="UniProtKB-KW"/>
</dbReference>
<dbReference type="SMART" id="SM00490">
    <property type="entry name" value="HELICc"/>
    <property type="match status" value="1"/>
</dbReference>
<keyword evidence="11" id="KW-1185">Reference proteome</keyword>
<dbReference type="GO" id="GO:0003678">
    <property type="term" value="F:DNA helicase activity"/>
    <property type="evidence" value="ECO:0007669"/>
    <property type="project" value="TreeGrafter"/>
</dbReference>
<dbReference type="PROSITE" id="PS51194">
    <property type="entry name" value="HELICASE_CTER"/>
    <property type="match status" value="1"/>
</dbReference>
<dbReference type="GO" id="GO:0016787">
    <property type="term" value="F:hydrolase activity"/>
    <property type="evidence" value="ECO:0007669"/>
    <property type="project" value="UniProtKB-KW"/>
</dbReference>
<keyword evidence="5" id="KW-0067">ATP-binding</keyword>
<dbReference type="CDD" id="cd04488">
    <property type="entry name" value="RecG_wedge_OBF"/>
    <property type="match status" value="1"/>
</dbReference>
<dbReference type="InterPro" id="IPR001650">
    <property type="entry name" value="Helicase_C-like"/>
</dbReference>
<keyword evidence="6" id="KW-0238">DNA-binding</keyword>
<dbReference type="SUPFAM" id="SSF52540">
    <property type="entry name" value="P-loop containing nucleoside triphosphate hydrolases"/>
    <property type="match status" value="2"/>
</dbReference>
<evidence type="ECO:0000256" key="3">
    <source>
        <dbReference type="ARBA" id="ARBA00022801"/>
    </source>
</evidence>
<comment type="caution">
    <text evidence="10">The sequence shown here is derived from an EMBL/GenBank/DDBJ whole genome shotgun (WGS) entry which is preliminary data.</text>
</comment>
<dbReference type="InterPro" id="IPR027417">
    <property type="entry name" value="P-loop_NTPase"/>
</dbReference>
<sequence>MSDPVGGGGDLTPAMPLAEVLDAEVAAKLGGLGLDTVGQLLFYTPRRYAQAGVVAADETPEPGDWITIVGRITKADLIRMKRRNGQFLKVRVDDDVRVYEASFFNPRYIKNKLRPGARVMMAGKVSLYQGRVQLSHPEWAVLPDSGEPDVAAVGNSMMSELYAVEQEAREAASGDEASLDDAFERAILPIYPATKDVQTWVIWRAIRQVLGRLAPVPDALSEQQRGQRGLVGTAQAWRGVHLPDSSADVDAARDRLRFDEAYAMQLILAQRARLGRAQTARPCPHVPGGLEDALRERLPFTLTQGQEAVLGEIDDELDSSVPMSRLLQGEVGSGKTLVALLAMLRVVDNGQQCALLAPTEVLAAQHLRTIRAMLGDLGIGGELGAAEGATSITLVTGSQRTADKRQSLLDVVTGTSGIVIGTHALLQENVEFFDLGLVVVDEQHRFGVEQRDVLRAKAAAGRVPHHLVMTATPIPRTVAMTVFGDLATSVLTELPKGRQEISSSVVPMGKPAWMNRVWERAGEEVEAGRQVYVVCSRIGDETGEKKAAKKENDEGADNRREAIALVDLYGEVTARLPHCRVEMLHGRLPADEKAAVMDAFTRGEIDVLVSTTVIEVGVDVPNATVMVIIDADRFGVSQLHQLRGRVGRGGLPGLCLLVTAVPEGSGAFRRLTAVAATTDGFELARLDLAERREGDVLGELQSGGSSSLRFLSLLDDAEVIADARDLARSVVDDGFSLADHPGAAAIVDAVVGSRADFLDKS</sequence>
<dbReference type="Pfam" id="PF00271">
    <property type="entry name" value="Helicase_C"/>
    <property type="match status" value="1"/>
</dbReference>
<evidence type="ECO:0000256" key="6">
    <source>
        <dbReference type="ARBA" id="ARBA00023125"/>
    </source>
</evidence>
<organism evidence="10 11">
    <name type="scientific">Gordonia crocea</name>
    <dbReference type="NCBI Taxonomy" id="589162"/>
    <lineage>
        <taxon>Bacteria</taxon>
        <taxon>Bacillati</taxon>
        <taxon>Actinomycetota</taxon>
        <taxon>Actinomycetes</taxon>
        <taxon>Mycobacteriales</taxon>
        <taxon>Gordoniaceae</taxon>
        <taxon>Gordonia</taxon>
    </lineage>
</organism>
<feature type="domain" description="Helicase C-terminal" evidence="9">
    <location>
        <begin position="517"/>
        <end position="694"/>
    </location>
</feature>
<gene>
    <name evidence="10" type="primary">recG</name>
    <name evidence="10" type="ORF">nbrc107697_24590</name>
</gene>
<dbReference type="Gene3D" id="2.40.50.140">
    <property type="entry name" value="Nucleic acid-binding proteins"/>
    <property type="match status" value="1"/>
</dbReference>
<dbReference type="Pfam" id="PF00270">
    <property type="entry name" value="DEAD"/>
    <property type="match status" value="1"/>
</dbReference>
<dbReference type="InterPro" id="IPR047112">
    <property type="entry name" value="RecG/Mfd"/>
</dbReference>
<dbReference type="InterPro" id="IPR004365">
    <property type="entry name" value="NA-bd_OB_tRNA"/>
</dbReference>
<dbReference type="InterPro" id="IPR014001">
    <property type="entry name" value="Helicase_ATP-bd"/>
</dbReference>
<dbReference type="Gene3D" id="3.40.50.300">
    <property type="entry name" value="P-loop containing nucleotide triphosphate hydrolases"/>
    <property type="match status" value="2"/>
</dbReference>
<proteinExistence type="predicted"/>
<dbReference type="GO" id="GO:0005524">
    <property type="term" value="F:ATP binding"/>
    <property type="evidence" value="ECO:0007669"/>
    <property type="project" value="UniProtKB-KW"/>
</dbReference>
<keyword evidence="7" id="KW-0234">DNA repair</keyword>
<dbReference type="AlphaFoldDB" id="A0A7I9V020"/>
<dbReference type="SUPFAM" id="SSF50249">
    <property type="entry name" value="Nucleic acid-binding proteins"/>
    <property type="match status" value="1"/>
</dbReference>
<evidence type="ECO:0000256" key="4">
    <source>
        <dbReference type="ARBA" id="ARBA00022806"/>
    </source>
</evidence>
<dbReference type="Pfam" id="PF01336">
    <property type="entry name" value="tRNA_anti-codon"/>
    <property type="match status" value="1"/>
</dbReference>
<accession>A0A7I9V020</accession>
<name>A0A7I9V020_9ACTN</name>
<evidence type="ECO:0000259" key="8">
    <source>
        <dbReference type="PROSITE" id="PS51192"/>
    </source>
</evidence>
<dbReference type="PANTHER" id="PTHR47964">
    <property type="entry name" value="ATP-DEPENDENT DNA HELICASE HOMOLOG RECG, CHLOROPLASTIC"/>
    <property type="match status" value="1"/>
</dbReference>
<dbReference type="CDD" id="cd17992">
    <property type="entry name" value="DEXHc_RecG"/>
    <property type="match status" value="1"/>
</dbReference>
<evidence type="ECO:0000313" key="10">
    <source>
        <dbReference type="EMBL" id="GED98420.1"/>
    </source>
</evidence>
<keyword evidence="1" id="KW-0547">Nucleotide-binding</keyword>
<dbReference type="NCBIfam" id="NF008167">
    <property type="entry name" value="PRK10917.2-1"/>
    <property type="match status" value="1"/>
</dbReference>
<dbReference type="SMART" id="SM00487">
    <property type="entry name" value="DEXDc"/>
    <property type="match status" value="1"/>
</dbReference>
<keyword evidence="4 10" id="KW-0347">Helicase</keyword>
<feature type="domain" description="Helicase ATP-binding" evidence="8">
    <location>
        <begin position="316"/>
        <end position="491"/>
    </location>
</feature>
<dbReference type="Proteomes" id="UP000444980">
    <property type="component" value="Unassembled WGS sequence"/>
</dbReference>
<keyword evidence="2" id="KW-0227">DNA damage</keyword>
<dbReference type="GO" id="GO:0006281">
    <property type="term" value="P:DNA repair"/>
    <property type="evidence" value="ECO:0007669"/>
    <property type="project" value="UniProtKB-KW"/>
</dbReference>
<protein>
    <submittedName>
        <fullName evidence="10">ATP-dependent DNA helicase RecG</fullName>
    </submittedName>
</protein>